<evidence type="ECO:0000313" key="2">
    <source>
        <dbReference type="EMBL" id="PIO66642.1"/>
    </source>
</evidence>
<evidence type="ECO:0000256" key="1">
    <source>
        <dbReference type="SAM" id="MobiDB-lite"/>
    </source>
</evidence>
<protein>
    <submittedName>
        <fullName evidence="2">Uncharacterized protein</fullName>
    </submittedName>
</protein>
<feature type="compositionally biased region" description="Basic and acidic residues" evidence="1">
    <location>
        <begin position="78"/>
        <end position="90"/>
    </location>
</feature>
<proteinExistence type="predicted"/>
<dbReference type="AlphaFoldDB" id="A0A2G9UA80"/>
<sequence>MKGAGRLEDHSRNTRQALELMADMEPIQPSLCQKLCCCMTTSAKEPPVQLIRYSGLVRELRSRRSVRQDEEDNAVFCDARDDRDDHDRDRNDHDVRAEIHEHGDVLVKKENISGGAAVTRIVVRENGLPDMLSSGGVKLNVETITDEEFSEKLI</sequence>
<organism evidence="2 3">
    <name type="scientific">Teladorsagia circumcincta</name>
    <name type="common">Brown stomach worm</name>
    <name type="synonym">Ostertagia circumcincta</name>
    <dbReference type="NCBI Taxonomy" id="45464"/>
    <lineage>
        <taxon>Eukaryota</taxon>
        <taxon>Metazoa</taxon>
        <taxon>Ecdysozoa</taxon>
        <taxon>Nematoda</taxon>
        <taxon>Chromadorea</taxon>
        <taxon>Rhabditida</taxon>
        <taxon>Rhabditina</taxon>
        <taxon>Rhabditomorpha</taxon>
        <taxon>Strongyloidea</taxon>
        <taxon>Trichostrongylidae</taxon>
        <taxon>Teladorsagia</taxon>
    </lineage>
</organism>
<accession>A0A2G9UA80</accession>
<evidence type="ECO:0000313" key="3">
    <source>
        <dbReference type="Proteomes" id="UP000230423"/>
    </source>
</evidence>
<dbReference type="OrthoDB" id="5870705at2759"/>
<gene>
    <name evidence="2" type="ORF">TELCIR_11639</name>
</gene>
<dbReference type="EMBL" id="KZ348124">
    <property type="protein sequence ID" value="PIO66642.1"/>
    <property type="molecule type" value="Genomic_DNA"/>
</dbReference>
<feature type="region of interest" description="Disordered" evidence="1">
    <location>
        <begin position="62"/>
        <end position="90"/>
    </location>
</feature>
<reference evidence="2 3" key="1">
    <citation type="submission" date="2015-09" db="EMBL/GenBank/DDBJ databases">
        <title>Draft genome of the parasitic nematode Teladorsagia circumcincta isolate WARC Sus (inbred).</title>
        <authorList>
            <person name="Mitreva M."/>
        </authorList>
    </citation>
    <scope>NUCLEOTIDE SEQUENCE [LARGE SCALE GENOMIC DNA]</scope>
    <source>
        <strain evidence="2 3">S</strain>
    </source>
</reference>
<keyword evidence="3" id="KW-1185">Reference proteome</keyword>
<dbReference type="Proteomes" id="UP000230423">
    <property type="component" value="Unassembled WGS sequence"/>
</dbReference>
<name>A0A2G9UA80_TELCI</name>